<accession>A0A0S4UBM7</accession>
<dbReference type="AlphaFoldDB" id="A0A0S4UBM7"/>
<reference evidence="1" key="1">
    <citation type="submission" date="2015-10" db="EMBL/GenBank/DDBJ databases">
        <authorList>
            <person name="Gilbert D.G."/>
        </authorList>
    </citation>
    <scope>NUCLEOTIDE SEQUENCE</scope>
    <source>
        <strain evidence="1">Phyl III-seqv23</strain>
    </source>
</reference>
<sequence>MDKFSIKVTLTSVTAPTLFHYLASIVDSKQRAHALRHMAELGYTAFLARQAAHSNGVPTQAVALTPAVPAPVPAALAAFASENFAASPSPAPATHSDAVTTAALDSSTPDGLPTAMAEHLGEAMARFFPT</sequence>
<organism evidence="1">
    <name type="scientific">Ralstonia solanacearum</name>
    <name type="common">Pseudomonas solanacearum</name>
    <dbReference type="NCBI Taxonomy" id="305"/>
    <lineage>
        <taxon>Bacteria</taxon>
        <taxon>Pseudomonadati</taxon>
        <taxon>Pseudomonadota</taxon>
        <taxon>Betaproteobacteria</taxon>
        <taxon>Burkholderiales</taxon>
        <taxon>Burkholderiaceae</taxon>
        <taxon>Ralstonia</taxon>
        <taxon>Ralstonia solanacearum species complex</taxon>
    </lineage>
</organism>
<dbReference type="EMBL" id="LN899821">
    <property type="protein sequence ID" value="CUV19589.1"/>
    <property type="molecule type" value="Genomic_DNA"/>
</dbReference>
<name>A0A0S4UBM7_RALSL</name>
<gene>
    <name evidence="1" type="ORF">PSS4_v1_1070022</name>
</gene>
<proteinExistence type="predicted"/>
<evidence type="ECO:0000313" key="1">
    <source>
        <dbReference type="EMBL" id="CUV19589.1"/>
    </source>
</evidence>
<protein>
    <submittedName>
        <fullName evidence="1">Uncharacterized protein</fullName>
    </submittedName>
</protein>